<gene>
    <name evidence="2" type="ORF">DFR37_103396</name>
</gene>
<evidence type="ECO:0000256" key="1">
    <source>
        <dbReference type="SAM" id="MobiDB-lite"/>
    </source>
</evidence>
<dbReference type="Proteomes" id="UP000253628">
    <property type="component" value="Unassembled WGS sequence"/>
</dbReference>
<reference evidence="2 3" key="1">
    <citation type="submission" date="2018-06" db="EMBL/GenBank/DDBJ databases">
        <title>Genomic Encyclopedia of Type Strains, Phase IV (KMG-IV): sequencing the most valuable type-strain genomes for metagenomic binning, comparative biology and taxonomic classification.</title>
        <authorList>
            <person name="Goeker M."/>
        </authorList>
    </citation>
    <scope>NUCLEOTIDE SEQUENCE [LARGE SCALE GENOMIC DNA]</scope>
    <source>
        <strain evidence="2 3">DSM 25520</strain>
    </source>
</reference>
<accession>A0A366HF12</accession>
<keyword evidence="3" id="KW-1185">Reference proteome</keyword>
<sequence length="91" mass="10236">MLRKLIRPSNTEDAAITAAALKDPDNPPFSDAELASLRPRRGRPPIARPKTQVSIRYSADVIEFFKAGGEGWQARMDDVLSQYVHTQKRSR</sequence>
<dbReference type="RefSeq" id="WP_113932789.1">
    <property type="nucleotide sequence ID" value="NZ_JACCEU010000004.1"/>
</dbReference>
<protein>
    <submittedName>
        <fullName evidence="2">Uncharacterized protein (DUF4415 family)</fullName>
    </submittedName>
</protein>
<evidence type="ECO:0000313" key="2">
    <source>
        <dbReference type="EMBL" id="RBP41050.1"/>
    </source>
</evidence>
<proteinExistence type="predicted"/>
<dbReference type="InterPro" id="IPR025528">
    <property type="entry name" value="BrnA_antitoxin"/>
</dbReference>
<evidence type="ECO:0000313" key="3">
    <source>
        <dbReference type="Proteomes" id="UP000253628"/>
    </source>
</evidence>
<comment type="caution">
    <text evidence="2">The sequence shown here is derived from an EMBL/GenBank/DDBJ whole genome shotgun (WGS) entry which is preliminary data.</text>
</comment>
<feature type="region of interest" description="Disordered" evidence="1">
    <location>
        <begin position="18"/>
        <end position="51"/>
    </location>
</feature>
<dbReference type="AlphaFoldDB" id="A0A366HF12"/>
<name>A0A366HF12_9BURK</name>
<dbReference type="EMBL" id="QNRQ01000003">
    <property type="protein sequence ID" value="RBP41050.1"/>
    <property type="molecule type" value="Genomic_DNA"/>
</dbReference>
<dbReference type="OrthoDB" id="9796641at2"/>
<dbReference type="Pfam" id="PF14384">
    <property type="entry name" value="BrnA_antitoxin"/>
    <property type="match status" value="1"/>
</dbReference>
<organism evidence="2 3">
    <name type="scientific">Eoetvoesiella caeni</name>
    <dbReference type="NCBI Taxonomy" id="645616"/>
    <lineage>
        <taxon>Bacteria</taxon>
        <taxon>Pseudomonadati</taxon>
        <taxon>Pseudomonadota</taxon>
        <taxon>Betaproteobacteria</taxon>
        <taxon>Burkholderiales</taxon>
        <taxon>Alcaligenaceae</taxon>
        <taxon>Eoetvoesiella</taxon>
    </lineage>
</organism>